<reference evidence="1 2" key="1">
    <citation type="submission" date="2024-11" db="EMBL/GenBank/DDBJ databases">
        <title>A near-complete genome assembly of Cinchona calisaya.</title>
        <authorList>
            <person name="Lian D.C."/>
            <person name="Zhao X.W."/>
            <person name="Wei L."/>
        </authorList>
    </citation>
    <scope>NUCLEOTIDE SEQUENCE [LARGE SCALE GENOMIC DNA]</scope>
    <source>
        <tissue evidence="1">Nenye</tissue>
    </source>
</reference>
<accession>A0ABD2YUW5</accession>
<name>A0ABD2YUW5_9GENT</name>
<proteinExistence type="predicted"/>
<comment type="caution">
    <text evidence="1">The sequence shown here is derived from an EMBL/GenBank/DDBJ whole genome shotgun (WGS) entry which is preliminary data.</text>
</comment>
<evidence type="ECO:0000313" key="1">
    <source>
        <dbReference type="EMBL" id="KAL3511123.1"/>
    </source>
</evidence>
<evidence type="ECO:0000313" key="2">
    <source>
        <dbReference type="Proteomes" id="UP001630127"/>
    </source>
</evidence>
<organism evidence="1 2">
    <name type="scientific">Cinchona calisaya</name>
    <dbReference type="NCBI Taxonomy" id="153742"/>
    <lineage>
        <taxon>Eukaryota</taxon>
        <taxon>Viridiplantae</taxon>
        <taxon>Streptophyta</taxon>
        <taxon>Embryophyta</taxon>
        <taxon>Tracheophyta</taxon>
        <taxon>Spermatophyta</taxon>
        <taxon>Magnoliopsida</taxon>
        <taxon>eudicotyledons</taxon>
        <taxon>Gunneridae</taxon>
        <taxon>Pentapetalae</taxon>
        <taxon>asterids</taxon>
        <taxon>lamiids</taxon>
        <taxon>Gentianales</taxon>
        <taxon>Rubiaceae</taxon>
        <taxon>Cinchonoideae</taxon>
        <taxon>Cinchoneae</taxon>
        <taxon>Cinchona</taxon>
    </lineage>
</organism>
<dbReference type="AlphaFoldDB" id="A0ABD2YUW5"/>
<sequence>MLDKHVQDRILEACRMVLRRSGFRFYDDWASLFSVTFVSDEPLPPEYSRNVKYGNFTYKLYGHSFLQFGQKPRPFMGIWVSQGIATEEEIVILRPFRAW</sequence>
<dbReference type="Proteomes" id="UP001630127">
    <property type="component" value="Unassembled WGS sequence"/>
</dbReference>
<protein>
    <submittedName>
        <fullName evidence="1">Uncharacterized protein</fullName>
    </submittedName>
</protein>
<dbReference type="EMBL" id="JBJUIK010000012">
    <property type="protein sequence ID" value="KAL3511123.1"/>
    <property type="molecule type" value="Genomic_DNA"/>
</dbReference>
<keyword evidence="2" id="KW-1185">Reference proteome</keyword>
<gene>
    <name evidence="1" type="ORF">ACH5RR_030524</name>
</gene>